<dbReference type="InterPro" id="IPR011333">
    <property type="entry name" value="SKP1/BTB/POZ_sf"/>
</dbReference>
<dbReference type="PROSITE" id="PS50012">
    <property type="entry name" value="RCC1_3"/>
    <property type="match status" value="2"/>
</dbReference>
<accession>A0AAV7ZGX4</accession>
<dbReference type="Gene3D" id="2.130.10.30">
    <property type="entry name" value="Regulator of chromosome condensation 1/beta-lactamase-inhibitor protein II"/>
    <property type="match status" value="1"/>
</dbReference>
<dbReference type="InterPro" id="IPR000408">
    <property type="entry name" value="Reg_chr_condens"/>
</dbReference>
<feature type="domain" description="BTB" evidence="3">
    <location>
        <begin position="451"/>
        <end position="530"/>
    </location>
</feature>
<name>A0AAV7ZGX4_9EUKA</name>
<dbReference type="SUPFAM" id="SSF54695">
    <property type="entry name" value="POZ domain"/>
    <property type="match status" value="1"/>
</dbReference>
<feature type="repeat" description="RCC1" evidence="2">
    <location>
        <begin position="199"/>
        <end position="251"/>
    </location>
</feature>
<comment type="caution">
    <text evidence="4">The sequence shown here is derived from an EMBL/GenBank/DDBJ whole genome shotgun (WGS) entry which is preliminary data.</text>
</comment>
<dbReference type="Proteomes" id="UP001146793">
    <property type="component" value="Unassembled WGS sequence"/>
</dbReference>
<dbReference type="PANTHER" id="PTHR22872:SF10">
    <property type="entry name" value="ULTRAVIOLET-B RECEPTOR UVR8"/>
    <property type="match status" value="1"/>
</dbReference>
<sequence length="566" mass="65235">MTNIRGLGKQDGNWKNSSFNSREFETLTIFPQEVVSIVDVTSDYNKTIVFLSEKGKLYQANPGRFQEKLKAFKNLPPMKSVCAGYYHFLAMTDEEHPKVYSWGQNDYLQLGMTGNISHTKPTLVETVNKYNVDEAHCSGYASFFYNKEKKVLYGCGKNANSELGTNDNVSPTKIQKLHENVTKVFSGQADHTFIVKTNGKLYGLGYNLNGQFGIGTRQNNKTPTEITLDFPIENISKLELSFQHSVILTNDGKVYVTGNKSHTGFGSDLQKFQQYPQFKNEKIFIKDMSSGYLFITFLTEDNEIWIGGTFNGEKPLSRYKKLEDLSFNMIKSVSHNAFFMLKTEGNYLSQDFKKLLENGYFSDCKIQDIPVHKLLIEIRLGKDFDEIKKYLEENCTKKEIQDLLKWIYCDQTNSLSKTKEILSHFGIQETQKKTKLLQNDLKKLLFDEETSDFTLVVQNDENEDEDDEEIEEEELPVHKFILAARSGLFLDLFQNLDKNLQKVTDYSKKSLESIELLIAFLYTDEIPITADTDQELTKEEFEDIVEYYQLNPKIPILDIFEKCSKK</sequence>
<gene>
    <name evidence="4" type="ORF">M0812_16404</name>
</gene>
<feature type="repeat" description="RCC1" evidence="2">
    <location>
        <begin position="97"/>
        <end position="148"/>
    </location>
</feature>
<dbReference type="InterPro" id="IPR009091">
    <property type="entry name" value="RCC1/BLIP-II"/>
</dbReference>
<reference evidence="4" key="1">
    <citation type="submission" date="2022-08" db="EMBL/GenBank/DDBJ databases">
        <title>Novel sulphate-reducing endosymbionts in the free-living metamonad Anaeramoeba.</title>
        <authorList>
            <person name="Jerlstrom-Hultqvist J."/>
            <person name="Cepicka I."/>
            <person name="Gallot-Lavallee L."/>
            <person name="Salas-Leiva D."/>
            <person name="Curtis B.A."/>
            <person name="Zahonova K."/>
            <person name="Pipaliya S."/>
            <person name="Dacks J."/>
            <person name="Roger A.J."/>
        </authorList>
    </citation>
    <scope>NUCLEOTIDE SEQUENCE</scope>
    <source>
        <strain evidence="4">Busselton2</strain>
    </source>
</reference>
<dbReference type="InterPro" id="IPR051625">
    <property type="entry name" value="Signaling_Regulatory_Domain"/>
</dbReference>
<dbReference type="PROSITE" id="PS50097">
    <property type="entry name" value="BTB"/>
    <property type="match status" value="1"/>
</dbReference>
<evidence type="ECO:0000256" key="1">
    <source>
        <dbReference type="ARBA" id="ARBA00022737"/>
    </source>
</evidence>
<evidence type="ECO:0000256" key="2">
    <source>
        <dbReference type="PROSITE-ProRule" id="PRU00235"/>
    </source>
</evidence>
<dbReference type="EMBL" id="JANTQA010000032">
    <property type="protein sequence ID" value="KAJ3440346.1"/>
    <property type="molecule type" value="Genomic_DNA"/>
</dbReference>
<dbReference type="CDD" id="cd18186">
    <property type="entry name" value="BTB_POZ_ZBTB_KLHL-like"/>
    <property type="match status" value="1"/>
</dbReference>
<dbReference type="Pfam" id="PF00415">
    <property type="entry name" value="RCC1"/>
    <property type="match status" value="1"/>
</dbReference>
<dbReference type="Gene3D" id="3.30.710.10">
    <property type="entry name" value="Potassium Channel Kv1.1, Chain A"/>
    <property type="match status" value="1"/>
</dbReference>
<dbReference type="AlphaFoldDB" id="A0AAV7ZGX4"/>
<keyword evidence="1" id="KW-0677">Repeat</keyword>
<dbReference type="Pfam" id="PF00651">
    <property type="entry name" value="BTB"/>
    <property type="match status" value="1"/>
</dbReference>
<organism evidence="4 5">
    <name type="scientific">Anaeramoeba flamelloides</name>
    <dbReference type="NCBI Taxonomy" id="1746091"/>
    <lineage>
        <taxon>Eukaryota</taxon>
        <taxon>Metamonada</taxon>
        <taxon>Anaeramoebidae</taxon>
        <taxon>Anaeramoeba</taxon>
    </lineage>
</organism>
<evidence type="ECO:0000313" key="5">
    <source>
        <dbReference type="Proteomes" id="UP001146793"/>
    </source>
</evidence>
<dbReference type="InterPro" id="IPR000210">
    <property type="entry name" value="BTB/POZ_dom"/>
</dbReference>
<evidence type="ECO:0000313" key="4">
    <source>
        <dbReference type="EMBL" id="KAJ3440346.1"/>
    </source>
</evidence>
<proteinExistence type="predicted"/>
<protein>
    <submittedName>
        <fullName evidence="4">Btk-binding protein-related</fullName>
    </submittedName>
</protein>
<evidence type="ECO:0000259" key="3">
    <source>
        <dbReference type="PROSITE" id="PS50097"/>
    </source>
</evidence>
<dbReference type="SMART" id="SM00225">
    <property type="entry name" value="BTB"/>
    <property type="match status" value="1"/>
</dbReference>
<dbReference type="PANTHER" id="PTHR22872">
    <property type="entry name" value="BTK-BINDING PROTEIN-RELATED"/>
    <property type="match status" value="1"/>
</dbReference>
<dbReference type="SUPFAM" id="SSF50985">
    <property type="entry name" value="RCC1/BLIP-II"/>
    <property type="match status" value="1"/>
</dbReference>